<gene>
    <name evidence="1" type="ORF">TRP8649_04659</name>
</gene>
<name>A0A238JJ61_9RHOB</name>
<proteinExistence type="predicted"/>
<dbReference type="RefSeq" id="WP_099249664.1">
    <property type="nucleotide sequence ID" value="NZ_FXXP01000005.1"/>
</dbReference>
<sequence length="160" mass="17669">MSESTEKLVLLGPPIGNRGLRTVQRVNDMFDLGIQADLAALGQAITDIAAIWQGWFDLAREGQIVTRNPGGEDAYPDIANRADIAAKIDALDAQLVPLLQEIDFQPQDIDTHLAALFHLDLRPADAFRDYWITRIVTSQGFAQFDPVQDETGRPVEEPMG</sequence>
<evidence type="ECO:0000313" key="2">
    <source>
        <dbReference type="Proteomes" id="UP000225972"/>
    </source>
</evidence>
<accession>A0A238JJ61</accession>
<dbReference type="Proteomes" id="UP000225972">
    <property type="component" value="Unassembled WGS sequence"/>
</dbReference>
<protein>
    <submittedName>
        <fullName evidence="1">Uncharacterized protein</fullName>
    </submittedName>
</protein>
<dbReference type="EMBL" id="FXXP01000005">
    <property type="protein sequence ID" value="SMX30515.1"/>
    <property type="molecule type" value="Genomic_DNA"/>
</dbReference>
<organism evidence="1 2">
    <name type="scientific">Pelagimonas phthalicica</name>
    <dbReference type="NCBI Taxonomy" id="1037362"/>
    <lineage>
        <taxon>Bacteria</taxon>
        <taxon>Pseudomonadati</taxon>
        <taxon>Pseudomonadota</taxon>
        <taxon>Alphaproteobacteria</taxon>
        <taxon>Rhodobacterales</taxon>
        <taxon>Roseobacteraceae</taxon>
        <taxon>Pelagimonas</taxon>
    </lineage>
</organism>
<evidence type="ECO:0000313" key="1">
    <source>
        <dbReference type="EMBL" id="SMX30515.1"/>
    </source>
</evidence>
<dbReference type="AlphaFoldDB" id="A0A238JJ61"/>
<keyword evidence="2" id="KW-1185">Reference proteome</keyword>
<reference evidence="2" key="1">
    <citation type="submission" date="2017-05" db="EMBL/GenBank/DDBJ databases">
        <authorList>
            <person name="Rodrigo-Torres L."/>
            <person name="Arahal R. D."/>
            <person name="Lucena T."/>
        </authorList>
    </citation>
    <scope>NUCLEOTIDE SEQUENCE [LARGE SCALE GENOMIC DNA]</scope>
    <source>
        <strain evidence="2">CECT 8649</strain>
    </source>
</reference>